<dbReference type="InterPro" id="IPR016181">
    <property type="entry name" value="Acyl_CoA_acyltransferase"/>
</dbReference>
<keyword evidence="2" id="KW-0808">Transferase</keyword>
<feature type="domain" description="N-acetyltransferase" evidence="1">
    <location>
        <begin position="10"/>
        <end position="170"/>
    </location>
</feature>
<dbReference type="PROSITE" id="PS51186">
    <property type="entry name" value="GNAT"/>
    <property type="match status" value="1"/>
</dbReference>
<keyword evidence="3" id="KW-1185">Reference proteome</keyword>
<accession>A0A168GBB5</accession>
<dbReference type="RefSeq" id="WP_068536557.1">
    <property type="nucleotide sequence ID" value="NZ_LVJH01000053.1"/>
</dbReference>
<dbReference type="OrthoDB" id="6382410at2"/>
<protein>
    <submittedName>
        <fullName evidence="2">GCN5 family acetyltransferase</fullName>
    </submittedName>
</protein>
<reference evidence="2 3" key="1">
    <citation type="submission" date="2016-03" db="EMBL/GenBank/DDBJ databases">
        <title>Draft genome sequence of Paenibacillus glacialis DSM 22343.</title>
        <authorList>
            <person name="Shin S.-K."/>
            <person name="Yi H."/>
        </authorList>
    </citation>
    <scope>NUCLEOTIDE SEQUENCE [LARGE SCALE GENOMIC DNA]</scope>
    <source>
        <strain evidence="2 3">DSM 22343</strain>
    </source>
</reference>
<dbReference type="CDD" id="cd04301">
    <property type="entry name" value="NAT_SF"/>
    <property type="match status" value="1"/>
</dbReference>
<evidence type="ECO:0000259" key="1">
    <source>
        <dbReference type="PROSITE" id="PS51186"/>
    </source>
</evidence>
<dbReference type="GO" id="GO:0016747">
    <property type="term" value="F:acyltransferase activity, transferring groups other than amino-acyl groups"/>
    <property type="evidence" value="ECO:0007669"/>
    <property type="project" value="InterPro"/>
</dbReference>
<evidence type="ECO:0000313" key="2">
    <source>
        <dbReference type="EMBL" id="OAB37002.1"/>
    </source>
</evidence>
<gene>
    <name evidence="2" type="ORF">PGLA_20805</name>
</gene>
<dbReference type="InterPro" id="IPR000182">
    <property type="entry name" value="GNAT_dom"/>
</dbReference>
<dbReference type="SUPFAM" id="SSF55729">
    <property type="entry name" value="Acyl-CoA N-acyltransferases (Nat)"/>
    <property type="match status" value="1"/>
</dbReference>
<dbReference type="Gene3D" id="3.40.630.30">
    <property type="match status" value="1"/>
</dbReference>
<proteinExistence type="predicted"/>
<name>A0A168GBB5_9BACL</name>
<organism evidence="2 3">
    <name type="scientific">Paenibacillus glacialis</name>
    <dbReference type="NCBI Taxonomy" id="494026"/>
    <lineage>
        <taxon>Bacteria</taxon>
        <taxon>Bacillati</taxon>
        <taxon>Bacillota</taxon>
        <taxon>Bacilli</taxon>
        <taxon>Bacillales</taxon>
        <taxon>Paenibacillaceae</taxon>
        <taxon>Paenibacillus</taxon>
    </lineage>
</organism>
<dbReference type="AlphaFoldDB" id="A0A168GBB5"/>
<comment type="caution">
    <text evidence="2">The sequence shown here is derived from an EMBL/GenBank/DDBJ whole genome shotgun (WGS) entry which is preliminary data.</text>
</comment>
<dbReference type="Pfam" id="PF00583">
    <property type="entry name" value="Acetyltransf_1"/>
    <property type="match status" value="1"/>
</dbReference>
<dbReference type="EMBL" id="LVJH01000053">
    <property type="protein sequence ID" value="OAB37002.1"/>
    <property type="molecule type" value="Genomic_DNA"/>
</dbReference>
<sequence>MKELNETILIDVYPATIEESHKVLELWKESARWIQSKGINQWNPDHFNIEQVHECFNNGSEIFLARLNEEVVGTLFVCWSDPIIWEELDDNASGYIHRFAVSRNHLGLGIGKKLLIWSENYIRNKGKKRIRLDCMAENNSLNQYYLESGYKHIKLLQWHNGWKINLYEKN</sequence>
<dbReference type="Proteomes" id="UP000076967">
    <property type="component" value="Unassembled WGS sequence"/>
</dbReference>
<evidence type="ECO:0000313" key="3">
    <source>
        <dbReference type="Proteomes" id="UP000076967"/>
    </source>
</evidence>